<dbReference type="RefSeq" id="WP_199051064.1">
    <property type="nucleotide sequence ID" value="NZ_JAELXT010000032.1"/>
</dbReference>
<proteinExistence type="predicted"/>
<keyword evidence="4" id="KW-1185">Reference proteome</keyword>
<dbReference type="InterPro" id="IPR002656">
    <property type="entry name" value="Acyl_transf_3_dom"/>
</dbReference>
<evidence type="ECO:0000256" key="1">
    <source>
        <dbReference type="SAM" id="Phobius"/>
    </source>
</evidence>
<feature type="transmembrane region" description="Helical" evidence="1">
    <location>
        <begin position="82"/>
        <end position="104"/>
    </location>
</feature>
<accession>A0ABS0Y733</accession>
<comment type="caution">
    <text evidence="3">The sequence shown here is derived from an EMBL/GenBank/DDBJ whole genome shotgun (WGS) entry which is preliminary data.</text>
</comment>
<keyword evidence="3" id="KW-0012">Acyltransferase</keyword>
<feature type="transmembrane region" description="Helical" evidence="1">
    <location>
        <begin position="318"/>
        <end position="338"/>
    </location>
</feature>
<protein>
    <submittedName>
        <fullName evidence="3">Acyltransferase</fullName>
    </submittedName>
</protein>
<sequence>MKTLGRVFEDRTNNFNLIRLVAAFLVLAGHSYPLTGKPSTLTAVFGYDPGQLGVAIFFIISGFLITRSAENRSLIEYTLARLLRIVPALAVVAFATAFIVGPIFTTVPLKQYFASAETYSYLTNAIPYRTQFTLPGLFYGLPISGGVNGSLWTLPLEAACYVILPVLLLAGLMQRYWVLGVTAAAAIALLAGIKVFGLSFGNAGPVLFGVTQLYQLAYYGMYFLIGAALWVHRNDIPFSWVGAVICLVLMVAARHTSYATLALYLGMPYLIMYLAFARPIAPVLTKKIGDLSYGTYLMAFPLQQSFVSLSGKTVGAEMLTLVVTLVVLPLAWLSWRYIEKPALNWKNGFRRPAATGRPEAATAL</sequence>
<keyword evidence="1" id="KW-1133">Transmembrane helix</keyword>
<feature type="domain" description="Acyltransferase 3" evidence="2">
    <location>
        <begin position="14"/>
        <end position="335"/>
    </location>
</feature>
<dbReference type="Proteomes" id="UP000620670">
    <property type="component" value="Unassembled WGS sequence"/>
</dbReference>
<evidence type="ECO:0000313" key="4">
    <source>
        <dbReference type="Proteomes" id="UP000620670"/>
    </source>
</evidence>
<feature type="transmembrane region" description="Helical" evidence="1">
    <location>
        <begin position="177"/>
        <end position="201"/>
    </location>
</feature>
<name>A0ABS0Y733_9HYPH</name>
<dbReference type="Pfam" id="PF01757">
    <property type="entry name" value="Acyl_transf_3"/>
    <property type="match status" value="1"/>
</dbReference>
<keyword evidence="1" id="KW-0812">Transmembrane</keyword>
<dbReference type="GO" id="GO:0016746">
    <property type="term" value="F:acyltransferase activity"/>
    <property type="evidence" value="ECO:0007669"/>
    <property type="project" value="UniProtKB-KW"/>
</dbReference>
<reference evidence="4" key="1">
    <citation type="submission" date="2020-12" db="EMBL/GenBank/DDBJ databases">
        <title>Hymenobacter sp.</title>
        <authorList>
            <person name="Kim M.K."/>
        </authorList>
    </citation>
    <scope>NUCLEOTIDE SEQUENCE [LARGE SCALE GENOMIC DNA]</scope>
    <source>
        <strain evidence="4">BT325</strain>
    </source>
</reference>
<evidence type="ECO:0000313" key="3">
    <source>
        <dbReference type="EMBL" id="MBJ6127845.1"/>
    </source>
</evidence>
<dbReference type="EMBL" id="JAELXT010000032">
    <property type="protein sequence ID" value="MBJ6127845.1"/>
    <property type="molecule type" value="Genomic_DNA"/>
</dbReference>
<feature type="transmembrane region" description="Helical" evidence="1">
    <location>
        <begin position="151"/>
        <end position="170"/>
    </location>
</feature>
<keyword evidence="1" id="KW-0472">Membrane</keyword>
<evidence type="ECO:0000259" key="2">
    <source>
        <dbReference type="Pfam" id="PF01757"/>
    </source>
</evidence>
<organism evidence="3 4">
    <name type="scientific">Microvirga splendida</name>
    <dbReference type="NCBI Taxonomy" id="2795727"/>
    <lineage>
        <taxon>Bacteria</taxon>
        <taxon>Pseudomonadati</taxon>
        <taxon>Pseudomonadota</taxon>
        <taxon>Alphaproteobacteria</taxon>
        <taxon>Hyphomicrobiales</taxon>
        <taxon>Methylobacteriaceae</taxon>
        <taxon>Microvirga</taxon>
    </lineage>
</organism>
<gene>
    <name evidence="3" type="ORF">JAO75_20805</name>
</gene>
<dbReference type="PANTHER" id="PTHR23028:SF53">
    <property type="entry name" value="ACYL_TRANSF_3 DOMAIN-CONTAINING PROTEIN"/>
    <property type="match status" value="1"/>
</dbReference>
<dbReference type="InterPro" id="IPR050879">
    <property type="entry name" value="Acyltransferase_3"/>
</dbReference>
<feature type="transmembrane region" description="Helical" evidence="1">
    <location>
        <begin position="261"/>
        <end position="281"/>
    </location>
</feature>
<feature type="transmembrane region" description="Helical" evidence="1">
    <location>
        <begin position="52"/>
        <end position="70"/>
    </location>
</feature>
<feature type="transmembrane region" description="Helical" evidence="1">
    <location>
        <begin position="213"/>
        <end position="231"/>
    </location>
</feature>
<feature type="transmembrane region" description="Helical" evidence="1">
    <location>
        <begin position="12"/>
        <end position="32"/>
    </location>
</feature>
<dbReference type="PANTHER" id="PTHR23028">
    <property type="entry name" value="ACETYLTRANSFERASE"/>
    <property type="match status" value="1"/>
</dbReference>
<feature type="transmembrane region" description="Helical" evidence="1">
    <location>
        <begin position="238"/>
        <end position="255"/>
    </location>
</feature>
<keyword evidence="3" id="KW-0808">Transferase</keyword>